<dbReference type="EMBL" id="PJNE01000001">
    <property type="protein sequence ID" value="PKW26569.1"/>
    <property type="molecule type" value="Genomic_DNA"/>
</dbReference>
<evidence type="ECO:0000256" key="1">
    <source>
        <dbReference type="SAM" id="MobiDB-lite"/>
    </source>
</evidence>
<feature type="region of interest" description="Disordered" evidence="1">
    <location>
        <begin position="177"/>
        <end position="197"/>
    </location>
</feature>
<proteinExistence type="predicted"/>
<name>A0A2N3YIA1_9MICO</name>
<keyword evidence="4" id="KW-1185">Reference proteome</keyword>
<feature type="compositionally biased region" description="Gly residues" evidence="1">
    <location>
        <begin position="1"/>
        <end position="12"/>
    </location>
</feature>
<evidence type="ECO:0008006" key="5">
    <source>
        <dbReference type="Google" id="ProtNLM"/>
    </source>
</evidence>
<comment type="caution">
    <text evidence="3">The sequence shown here is derived from an EMBL/GenBank/DDBJ whole genome shotgun (WGS) entry which is preliminary data.</text>
</comment>
<feature type="compositionally biased region" description="Basic and acidic residues" evidence="1">
    <location>
        <begin position="13"/>
        <end position="25"/>
    </location>
</feature>
<sequence length="197" mass="21180">MTGPDSGPGGGDGDGHRPDDGDRPGGPHRTQPSQRTLTRNWDELLQEIRVTQTGVQILTGFLLTVPFSQRFEQLTGFQRGLYLAVLFGSVVTTGLVVAPVAFHRMLFRRRRRELLVESGNRLAIAGLAMLALTVSGVVMLVVDIVVGARESFVAGGLALALLAALWAALPRLADRFDDNPRNAAPEDEDEDDGDPGP</sequence>
<protein>
    <recommendedName>
        <fullName evidence="5">Sodium:proton antiporter</fullName>
    </recommendedName>
</protein>
<feature type="transmembrane region" description="Helical" evidence="2">
    <location>
        <begin position="122"/>
        <end position="146"/>
    </location>
</feature>
<keyword evidence="2" id="KW-0812">Transmembrane</keyword>
<dbReference type="RefSeq" id="WP_211283975.1">
    <property type="nucleotide sequence ID" value="NZ_PJNE01000001.1"/>
</dbReference>
<evidence type="ECO:0000256" key="2">
    <source>
        <dbReference type="SAM" id="Phobius"/>
    </source>
</evidence>
<evidence type="ECO:0000313" key="4">
    <source>
        <dbReference type="Proteomes" id="UP000233781"/>
    </source>
</evidence>
<keyword evidence="2" id="KW-1133">Transmembrane helix</keyword>
<gene>
    <name evidence="3" type="ORF">ATL31_1383</name>
</gene>
<reference evidence="3 4" key="1">
    <citation type="submission" date="2017-12" db="EMBL/GenBank/DDBJ databases">
        <title>Sequencing the genomes of 1000 Actinobacteria strains.</title>
        <authorList>
            <person name="Klenk H.-P."/>
        </authorList>
    </citation>
    <scope>NUCLEOTIDE SEQUENCE [LARGE SCALE GENOMIC DNA]</scope>
    <source>
        <strain evidence="3 4">DSM 12806</strain>
    </source>
</reference>
<organism evidence="3 4">
    <name type="scientific">Phycicoccus duodecadis</name>
    <dbReference type="NCBI Taxonomy" id="173053"/>
    <lineage>
        <taxon>Bacteria</taxon>
        <taxon>Bacillati</taxon>
        <taxon>Actinomycetota</taxon>
        <taxon>Actinomycetes</taxon>
        <taxon>Micrococcales</taxon>
        <taxon>Intrasporangiaceae</taxon>
        <taxon>Phycicoccus</taxon>
    </lineage>
</organism>
<feature type="region of interest" description="Disordered" evidence="1">
    <location>
        <begin position="1"/>
        <end position="36"/>
    </location>
</feature>
<dbReference type="Proteomes" id="UP000233781">
    <property type="component" value="Unassembled WGS sequence"/>
</dbReference>
<feature type="transmembrane region" description="Helical" evidence="2">
    <location>
        <begin position="152"/>
        <end position="169"/>
    </location>
</feature>
<dbReference type="Pfam" id="PF19853">
    <property type="entry name" value="DUF6328"/>
    <property type="match status" value="1"/>
</dbReference>
<evidence type="ECO:0000313" key="3">
    <source>
        <dbReference type="EMBL" id="PKW26569.1"/>
    </source>
</evidence>
<feature type="transmembrane region" description="Helical" evidence="2">
    <location>
        <begin position="81"/>
        <end position="102"/>
    </location>
</feature>
<dbReference type="InterPro" id="IPR046291">
    <property type="entry name" value="DUF6328"/>
</dbReference>
<accession>A0A2N3YIA1</accession>
<feature type="compositionally biased region" description="Acidic residues" evidence="1">
    <location>
        <begin position="185"/>
        <end position="197"/>
    </location>
</feature>
<keyword evidence="2" id="KW-0472">Membrane</keyword>
<dbReference type="AlphaFoldDB" id="A0A2N3YIA1"/>